<protein>
    <recommendedName>
        <fullName evidence="3 10">Dolichol phosphate-mannose biosynthesis regulatory protein</fullName>
    </recommendedName>
</protein>
<evidence type="ECO:0000256" key="5">
    <source>
        <dbReference type="ARBA" id="ARBA00022824"/>
    </source>
</evidence>
<evidence type="ECO:0000313" key="12">
    <source>
        <dbReference type="EMBL" id="KAK2816332.1"/>
    </source>
</evidence>
<gene>
    <name evidence="12" type="ORF">Q7C36_022603</name>
</gene>
<evidence type="ECO:0000256" key="4">
    <source>
        <dbReference type="ARBA" id="ARBA00022692"/>
    </source>
</evidence>
<feature type="transmembrane region" description="Helical" evidence="10">
    <location>
        <begin position="107"/>
        <end position="130"/>
    </location>
</feature>
<keyword evidence="5 10" id="KW-0256">Endoplasmic reticulum</keyword>
<evidence type="ECO:0000256" key="9">
    <source>
        <dbReference type="ARBA" id="ARBA00046896"/>
    </source>
</evidence>
<evidence type="ECO:0000256" key="8">
    <source>
        <dbReference type="ARBA" id="ARBA00045174"/>
    </source>
</evidence>
<keyword evidence="13" id="KW-1185">Reference proteome</keyword>
<comment type="subunit">
    <text evidence="9">Component of the dolichol-phosphate mannose (DPM) synthase complex composed of DPM1, DPM2 and DPM3; in the complex interacts directly with DPM3. Component of the glycosylphosphatidylinositol-N-acetylglucosaminyltransferase (GPI-GnT) complex composed at least by PIGA, PIGC, PIGH, PIGP, PIGQ, PIGY and DPM2. Interacts with PIGA, PIGC and PIGQ.</text>
</comment>
<comment type="subcellular location">
    <subcellularLocation>
        <location evidence="1 10">Endoplasmic reticulum membrane</location>
        <topology evidence="1 10">Multi-pass membrane protein</topology>
    </subcellularLocation>
</comment>
<feature type="compositionally biased region" description="Basic and acidic residues" evidence="11">
    <location>
        <begin position="17"/>
        <end position="43"/>
    </location>
</feature>
<evidence type="ECO:0000256" key="11">
    <source>
        <dbReference type="SAM" id="MobiDB-lite"/>
    </source>
</evidence>
<feature type="transmembrane region" description="Helical" evidence="10">
    <location>
        <begin position="64"/>
        <end position="87"/>
    </location>
</feature>
<dbReference type="GO" id="GO:0005789">
    <property type="term" value="C:endoplasmic reticulum membrane"/>
    <property type="evidence" value="ECO:0007669"/>
    <property type="project" value="UniProtKB-SubCell"/>
</dbReference>
<evidence type="ECO:0000256" key="7">
    <source>
        <dbReference type="ARBA" id="ARBA00023136"/>
    </source>
</evidence>
<dbReference type="Proteomes" id="UP001187315">
    <property type="component" value="Unassembled WGS sequence"/>
</dbReference>
<dbReference type="PANTHER" id="PTHR15039:SF11">
    <property type="entry name" value="DOLICHOL PHOSPHATE-MANNOSE BIOSYNTHESIS REGULATORY PROTEIN"/>
    <property type="match status" value="1"/>
</dbReference>
<evidence type="ECO:0000313" key="13">
    <source>
        <dbReference type="Proteomes" id="UP001187315"/>
    </source>
</evidence>
<comment type="similarity">
    <text evidence="2 10">Belongs to the DPM2 family.</text>
</comment>
<feature type="compositionally biased region" description="Polar residues" evidence="11">
    <location>
        <begin position="45"/>
        <end position="54"/>
    </location>
</feature>
<keyword evidence="7 10" id="KW-0472">Membrane</keyword>
<evidence type="ECO:0000256" key="3">
    <source>
        <dbReference type="ARBA" id="ARBA00018157"/>
    </source>
</evidence>
<organism evidence="12 13">
    <name type="scientific">Tachysurus vachellii</name>
    <name type="common">Darkbarbel catfish</name>
    <name type="synonym">Pelteobagrus vachellii</name>
    <dbReference type="NCBI Taxonomy" id="175792"/>
    <lineage>
        <taxon>Eukaryota</taxon>
        <taxon>Metazoa</taxon>
        <taxon>Chordata</taxon>
        <taxon>Craniata</taxon>
        <taxon>Vertebrata</taxon>
        <taxon>Euteleostomi</taxon>
        <taxon>Actinopterygii</taxon>
        <taxon>Neopterygii</taxon>
        <taxon>Teleostei</taxon>
        <taxon>Ostariophysi</taxon>
        <taxon>Siluriformes</taxon>
        <taxon>Bagridae</taxon>
        <taxon>Tachysurus</taxon>
    </lineage>
</organism>
<dbReference type="GO" id="GO:0033185">
    <property type="term" value="C:dolichol-phosphate-mannose synthase complex"/>
    <property type="evidence" value="ECO:0007669"/>
    <property type="project" value="TreeGrafter"/>
</dbReference>
<comment type="pathway">
    <text evidence="10">Protein modification; protein glycosylation.</text>
</comment>
<keyword evidence="4 10" id="KW-0812">Transmembrane</keyword>
<dbReference type="AlphaFoldDB" id="A0AA88LNZ0"/>
<name>A0AA88LNZ0_TACVA</name>
<dbReference type="GO" id="GO:0180047">
    <property type="term" value="P:dolichol phosphate mannose biosynthetic process"/>
    <property type="evidence" value="ECO:0007669"/>
    <property type="project" value="InterPro"/>
</dbReference>
<keyword evidence="6 10" id="KW-1133">Transmembrane helix</keyword>
<comment type="caution">
    <text evidence="12">The sequence shown here is derived from an EMBL/GenBank/DDBJ whole genome shotgun (WGS) entry which is preliminary data.</text>
</comment>
<reference evidence="12" key="1">
    <citation type="submission" date="2023-08" db="EMBL/GenBank/DDBJ databases">
        <title>Pelteobagrus vachellii genome.</title>
        <authorList>
            <person name="Liu H."/>
        </authorList>
    </citation>
    <scope>NUCLEOTIDE SEQUENCE</scope>
    <source>
        <strain evidence="12">PRFRI_2022a</strain>
        <tissue evidence="12">Muscle</tissue>
    </source>
</reference>
<dbReference type="PANTHER" id="PTHR15039">
    <property type="entry name" value="DOLICHOL PHOSPHATE-MANNOSE BIOSYNTHESIS REGULATORY PROTEIN"/>
    <property type="match status" value="1"/>
</dbReference>
<comment type="function">
    <text evidence="10">Regulatory subunit of the dolichol-phosphate mannose (DPM) synthase complex; essential for the ER localization.</text>
</comment>
<dbReference type="GO" id="GO:0030234">
    <property type="term" value="F:enzyme regulator activity"/>
    <property type="evidence" value="ECO:0007669"/>
    <property type="project" value="UniProtKB-UniRule"/>
</dbReference>
<sequence>MDAVKCNKMLITSSNAGKDKQDKQDSAGQDRQDNAGQKTERQCRTKQYTKTATSENTATGADQAVGLGLVGFSLLLFTYYTVWVIVLPFVDQNHVIHGYFLPREYSVILPGIAALILLLCVGTFIGIITWKNRKPKKVD</sequence>
<evidence type="ECO:0000256" key="1">
    <source>
        <dbReference type="ARBA" id="ARBA00004477"/>
    </source>
</evidence>
<dbReference type="GO" id="GO:0006506">
    <property type="term" value="P:GPI anchor biosynthetic process"/>
    <property type="evidence" value="ECO:0007669"/>
    <property type="project" value="TreeGrafter"/>
</dbReference>
<evidence type="ECO:0000256" key="10">
    <source>
        <dbReference type="RuleBase" id="RU365084"/>
    </source>
</evidence>
<accession>A0AA88LNZ0</accession>
<dbReference type="Pfam" id="PF07297">
    <property type="entry name" value="DPM2"/>
    <property type="match status" value="1"/>
</dbReference>
<evidence type="ECO:0000256" key="6">
    <source>
        <dbReference type="ARBA" id="ARBA00022989"/>
    </source>
</evidence>
<feature type="region of interest" description="Disordered" evidence="11">
    <location>
        <begin position="1"/>
        <end position="54"/>
    </location>
</feature>
<comment type="function">
    <text evidence="8">Regulates the biosynthesis of dolichol phosphate-mannose. Regulatory subunit of the dolichol-phosphate mannose (DPM) synthase complex; essential for the ER localization and stable expression of DPM1. Part of the glycosylphosphatidylinositol-N-acetylglucosaminyltransferase (GPI-GnT) complex that catalyzes the transfer of N-acetylglucosamine from UDP-N-acetylglucosamine to phosphatidylinositol and participates in the first step of GPI biosynthesis. May act by regulating the GPI-GNT complex.</text>
</comment>
<evidence type="ECO:0000256" key="2">
    <source>
        <dbReference type="ARBA" id="ARBA00005478"/>
    </source>
</evidence>
<proteinExistence type="inferred from homology"/>
<dbReference type="InterPro" id="IPR009914">
    <property type="entry name" value="DPM2"/>
</dbReference>
<dbReference type="EMBL" id="JAVHJS010000025">
    <property type="protein sequence ID" value="KAK2816332.1"/>
    <property type="molecule type" value="Genomic_DNA"/>
</dbReference>